<evidence type="ECO:0008006" key="3">
    <source>
        <dbReference type="Google" id="ProtNLM"/>
    </source>
</evidence>
<proteinExistence type="predicted"/>
<evidence type="ECO:0000313" key="1">
    <source>
        <dbReference type="EMBL" id="MDO1448626.1"/>
    </source>
</evidence>
<reference evidence="1" key="1">
    <citation type="submission" date="2023-07" db="EMBL/GenBank/DDBJ databases">
        <title>The genome sequence of Rhodocytophaga aerolata KACC 12507.</title>
        <authorList>
            <person name="Zhang X."/>
        </authorList>
    </citation>
    <scope>NUCLEOTIDE SEQUENCE</scope>
    <source>
        <strain evidence="1">KACC 12507</strain>
    </source>
</reference>
<evidence type="ECO:0000313" key="2">
    <source>
        <dbReference type="Proteomes" id="UP001168528"/>
    </source>
</evidence>
<name>A0ABT8R964_9BACT</name>
<protein>
    <recommendedName>
        <fullName evidence="3">Lipoprotein</fullName>
    </recommendedName>
</protein>
<organism evidence="1 2">
    <name type="scientific">Rhodocytophaga aerolata</name>
    <dbReference type="NCBI Taxonomy" id="455078"/>
    <lineage>
        <taxon>Bacteria</taxon>
        <taxon>Pseudomonadati</taxon>
        <taxon>Bacteroidota</taxon>
        <taxon>Cytophagia</taxon>
        <taxon>Cytophagales</taxon>
        <taxon>Rhodocytophagaceae</taxon>
        <taxon>Rhodocytophaga</taxon>
    </lineage>
</organism>
<keyword evidence="2" id="KW-1185">Reference proteome</keyword>
<dbReference type="Proteomes" id="UP001168528">
    <property type="component" value="Unassembled WGS sequence"/>
</dbReference>
<dbReference type="EMBL" id="JAUKPO010000013">
    <property type="protein sequence ID" value="MDO1448626.1"/>
    <property type="molecule type" value="Genomic_DNA"/>
</dbReference>
<accession>A0ABT8R964</accession>
<sequence length="396" mass="44246">MNKFVKARAAFVTLVALSTTNFGLSFRKIVTFLKPFSFSPISYRLTPVSLAITFVMLVSCQNSGTKTEDKIAITEQEVAVVDSSTLASRAATAKVDSVKKDTLATLAKKDTLAKVYPIDTASSKPVKWPEMPEPLPGSILPHNRIIAFYGNPLSRLMGILGELPPDQMLSRLDEEIEAWKKADPTTPIMPALHVIMVTAQGAPGRDSKYRLRMTDKVAEDVIAWAAKRNAIVFIDIQVGHSDLQAELPRFAHLLARPNVHLGVDAEFAMKDGAVPGKKMGSFDAADLNFASTFLANLVDQHQIPPKVFIVHRFTQKMITNYDQIKLDPRVQIVMHMDGWGAPTLKKDTYRRYIVKEPVQYTGFKIFYKNDIRNGSRLMKPEEVLALNPKPLYIQYQ</sequence>
<comment type="caution">
    <text evidence="1">The sequence shown here is derived from an EMBL/GenBank/DDBJ whole genome shotgun (WGS) entry which is preliminary data.</text>
</comment>
<dbReference type="RefSeq" id="WP_302039428.1">
    <property type="nucleotide sequence ID" value="NZ_JAUKPO010000013.1"/>
</dbReference>
<gene>
    <name evidence="1" type="ORF">Q0590_20280</name>
</gene>